<protein>
    <submittedName>
        <fullName evidence="9">ABC transporter permease</fullName>
    </submittedName>
</protein>
<reference evidence="9 10" key="1">
    <citation type="submission" date="2019-05" db="EMBL/GenBank/DDBJ databases">
        <title>Microbulbifer harenosus sp. nov., an alginate-degrading bacterium isolated from coastal sand.</title>
        <authorList>
            <person name="Huang H."/>
            <person name="Mo K."/>
            <person name="Bao S."/>
        </authorList>
    </citation>
    <scope>NUCLEOTIDE SEQUENCE [LARGE SCALE GENOMIC DNA]</scope>
    <source>
        <strain evidence="9 10">HB161719</strain>
    </source>
</reference>
<feature type="transmembrane region" description="Helical" evidence="6">
    <location>
        <begin position="306"/>
        <end position="335"/>
    </location>
</feature>
<sequence>MTSLFAQIGTVAMMNIRSLPRRLWMSLAMVLASAVVVAILLAFLAMAKGFESTMNSAGSDRVAVMMREGSAAEINSVITREQVNLIEESPGIARDTEGAPLVSPELYVIVDGLKKSSATKANIPLRGINTTGMAMRGNMQLVEGRMFTAGTNELIVGTGVLREFDGFALGEEVRFGKNVWTVVGVFTTGGNVFESELWADVKVIQSHYDRGSSYQTIRAQLETPGDISGLEKTIELEPRLNLEVQTESAYFAAQGKQLEYMAIFGRVISAIMALGALAGALNTMYTSVADRAKEIATLRTLGFSNLSAFCGTMIEALVLSAAGGLLGSAAAFLFFDGLSASTLGGSFTQVVFSFEMSPDLFAQGAQLALLIGFTSGFFPAWRAARLPVIVAFRAAT</sequence>
<dbReference type="InterPro" id="IPR050250">
    <property type="entry name" value="Macrolide_Exporter_MacB"/>
</dbReference>
<evidence type="ECO:0000313" key="10">
    <source>
        <dbReference type="Proteomes" id="UP000306791"/>
    </source>
</evidence>
<organism evidence="9 10">
    <name type="scientific">Microbulbifer harenosus</name>
    <dbReference type="NCBI Taxonomy" id="2576840"/>
    <lineage>
        <taxon>Bacteria</taxon>
        <taxon>Pseudomonadati</taxon>
        <taxon>Pseudomonadota</taxon>
        <taxon>Gammaproteobacteria</taxon>
        <taxon>Cellvibrionales</taxon>
        <taxon>Microbulbiferaceae</taxon>
        <taxon>Microbulbifer</taxon>
    </lineage>
</organism>
<evidence type="ECO:0000259" key="7">
    <source>
        <dbReference type="Pfam" id="PF02687"/>
    </source>
</evidence>
<comment type="subcellular location">
    <subcellularLocation>
        <location evidence="1">Cell membrane</location>
        <topology evidence="1">Multi-pass membrane protein</topology>
    </subcellularLocation>
</comment>
<proteinExistence type="predicted"/>
<feature type="transmembrane region" description="Helical" evidence="6">
    <location>
        <begin position="263"/>
        <end position="285"/>
    </location>
</feature>
<dbReference type="Pfam" id="PF02687">
    <property type="entry name" value="FtsX"/>
    <property type="match status" value="1"/>
</dbReference>
<evidence type="ECO:0000256" key="1">
    <source>
        <dbReference type="ARBA" id="ARBA00004651"/>
    </source>
</evidence>
<dbReference type="Pfam" id="PF12704">
    <property type="entry name" value="MacB_PCD"/>
    <property type="match status" value="1"/>
</dbReference>
<evidence type="ECO:0000313" key="9">
    <source>
        <dbReference type="EMBL" id="TLM75729.1"/>
    </source>
</evidence>
<keyword evidence="2" id="KW-1003">Cell membrane</keyword>
<evidence type="ECO:0000256" key="6">
    <source>
        <dbReference type="SAM" id="Phobius"/>
    </source>
</evidence>
<dbReference type="InterPro" id="IPR003838">
    <property type="entry name" value="ABC3_permease_C"/>
</dbReference>
<dbReference type="RefSeq" id="WP_138236701.1">
    <property type="nucleotide sequence ID" value="NZ_CP185860.1"/>
</dbReference>
<dbReference type="EMBL" id="VANI01000016">
    <property type="protein sequence ID" value="TLM75729.1"/>
    <property type="molecule type" value="Genomic_DNA"/>
</dbReference>
<name>A0ABY2UFC4_9GAMM</name>
<comment type="caution">
    <text evidence="9">The sequence shown here is derived from an EMBL/GenBank/DDBJ whole genome shotgun (WGS) entry which is preliminary data.</text>
</comment>
<keyword evidence="10" id="KW-1185">Reference proteome</keyword>
<dbReference type="PANTHER" id="PTHR30572">
    <property type="entry name" value="MEMBRANE COMPONENT OF TRANSPORTER-RELATED"/>
    <property type="match status" value="1"/>
</dbReference>
<evidence type="ECO:0000256" key="5">
    <source>
        <dbReference type="ARBA" id="ARBA00023136"/>
    </source>
</evidence>
<keyword evidence="5 6" id="KW-0472">Membrane</keyword>
<keyword evidence="3 6" id="KW-0812">Transmembrane</keyword>
<dbReference type="PANTHER" id="PTHR30572:SF15">
    <property type="entry name" value="ABC TRANSPORTER PERMEASE"/>
    <property type="match status" value="1"/>
</dbReference>
<gene>
    <name evidence="9" type="ORF">FDY93_15665</name>
</gene>
<feature type="transmembrane region" description="Helical" evidence="6">
    <location>
        <begin position="360"/>
        <end position="381"/>
    </location>
</feature>
<feature type="domain" description="MacB-like periplasmic core" evidence="8">
    <location>
        <begin position="27"/>
        <end position="234"/>
    </location>
</feature>
<evidence type="ECO:0000259" key="8">
    <source>
        <dbReference type="Pfam" id="PF12704"/>
    </source>
</evidence>
<accession>A0ABY2UFC4</accession>
<evidence type="ECO:0000256" key="3">
    <source>
        <dbReference type="ARBA" id="ARBA00022692"/>
    </source>
</evidence>
<keyword evidence="4 6" id="KW-1133">Transmembrane helix</keyword>
<evidence type="ECO:0000256" key="2">
    <source>
        <dbReference type="ARBA" id="ARBA00022475"/>
    </source>
</evidence>
<feature type="domain" description="ABC3 transporter permease C-terminal" evidence="7">
    <location>
        <begin position="267"/>
        <end position="387"/>
    </location>
</feature>
<evidence type="ECO:0000256" key="4">
    <source>
        <dbReference type="ARBA" id="ARBA00022989"/>
    </source>
</evidence>
<dbReference type="Proteomes" id="UP000306791">
    <property type="component" value="Unassembled WGS sequence"/>
</dbReference>
<dbReference type="InterPro" id="IPR025857">
    <property type="entry name" value="MacB_PCD"/>
</dbReference>